<dbReference type="PANTHER" id="PTHR35861:SF1">
    <property type="entry name" value="PHAGE TAIL SHEATH PROTEIN"/>
    <property type="match status" value="1"/>
</dbReference>
<keyword evidence="2" id="KW-1162">Viral penetration into host cytoplasm</keyword>
<dbReference type="Pfam" id="PF04984">
    <property type="entry name" value="Phage_sheath_1"/>
    <property type="match status" value="1"/>
</dbReference>
<dbReference type="PANTHER" id="PTHR35861">
    <property type="match status" value="1"/>
</dbReference>
<evidence type="ECO:0000313" key="10">
    <source>
        <dbReference type="Proteomes" id="UP000320799"/>
    </source>
</evidence>
<evidence type="ECO:0000259" key="8">
    <source>
        <dbReference type="Pfam" id="PF04984"/>
    </source>
</evidence>
<evidence type="ECO:0000256" key="3">
    <source>
        <dbReference type="ARBA" id="ARBA00022732"/>
    </source>
</evidence>
<evidence type="ECO:0000256" key="7">
    <source>
        <dbReference type="ARBA" id="ARBA00023296"/>
    </source>
</evidence>
<evidence type="ECO:0000256" key="1">
    <source>
        <dbReference type="ARBA" id="ARBA00008005"/>
    </source>
</evidence>
<keyword evidence="10" id="KW-1185">Reference proteome</keyword>
<dbReference type="RefSeq" id="YP_009903795.1">
    <property type="nucleotide sequence ID" value="NC_049849.1"/>
</dbReference>
<keyword evidence="6" id="KW-1171">Viral genome ejection through host cell envelope</keyword>
<protein>
    <submittedName>
        <fullName evidence="9">Tail connector protein</fullName>
    </submittedName>
</protein>
<accession>A0A514CT03</accession>
<evidence type="ECO:0000256" key="4">
    <source>
        <dbReference type="ARBA" id="ARBA00022766"/>
    </source>
</evidence>
<dbReference type="Gene3D" id="3.40.50.11780">
    <property type="match status" value="1"/>
</dbReference>
<keyword evidence="4" id="KW-1242">Viral contractile tail ejection system</keyword>
<organism evidence="9 10">
    <name type="scientific">Achromobacter phage Motura</name>
    <dbReference type="NCBI Taxonomy" id="2591403"/>
    <lineage>
        <taxon>Viruses</taxon>
        <taxon>Duplodnaviria</taxon>
        <taxon>Heunggongvirae</taxon>
        <taxon>Uroviricota</taxon>
        <taxon>Caudoviricetes</taxon>
        <taxon>Moturavirus</taxon>
        <taxon>Moturavirus motura</taxon>
    </lineage>
</organism>
<keyword evidence="3" id="KW-1227">Viral tail protein</keyword>
<evidence type="ECO:0000256" key="6">
    <source>
        <dbReference type="ARBA" id="ARBA00023009"/>
    </source>
</evidence>
<dbReference type="GO" id="GO:0098027">
    <property type="term" value="C:virus tail, sheath"/>
    <property type="evidence" value="ECO:0007669"/>
    <property type="project" value="UniProtKB-KW"/>
</dbReference>
<keyword evidence="7" id="KW-1160">Virus entry into host cell</keyword>
<dbReference type="Proteomes" id="UP000320799">
    <property type="component" value="Segment"/>
</dbReference>
<sequence>MSILQNRHSDVYIQEFDMSEVITSASSSVAGAVFVSDRGRTGMHFYPTGQSVLTEFGNPNAKISFSVYCALDFFKEGNALWGRRVVGAGAKYANVMLYNDGGVTNLAPGLVDVTNPEVPPWPNMVPTNAVPIAMFYPNKGPGGYANVDGDSPIGIEIETTEVKTPANASGTTATTGGQLPVGTYAYQVSAVSSTGETLASPVVTLVIAAGGGITNVNTIKWDPVAGAIAYRVYGRSQTAADVGLLAEIGQGTYEMADTGGLVPDTTKKPITDPAQVPPPSPIFLVNVYDYTFSPFTPRETFPCTLDEGVDGDGVATELTERINPYSQYIQVTTNVPALPVTPIVQSTGIVEMDNGWSGAAPTPFDIARAWESFGNRETITVNLLINGGVANPNVQMTMDAIAQKRQDAVALLDVPSAKQRAQDAVNYRNIELNLNSSWSSLFNPDVLEADNINGKQLYIPFSGWAAALCARTDRVANASFSIAGLNRGIVPVLKTRYIYEEGEMNLMFNAQVNYTRNFIGQGISLWEQQTLQAKKSALSWLSVRRIVNVMKTSLYKFGLYILQQPNDEFTRRQLQGTFSEYLETVRIARGISSFTVICDDSNNPAAYVNSGILRATVIIVPVLPVHELQIDFVISKVGVSFTETLRNLYGQG</sequence>
<dbReference type="EMBL" id="MN094788">
    <property type="protein sequence ID" value="QDH83596.1"/>
    <property type="molecule type" value="Genomic_DNA"/>
</dbReference>
<keyword evidence="5" id="KW-0946">Virion</keyword>
<proteinExistence type="inferred from homology"/>
<evidence type="ECO:0000256" key="5">
    <source>
        <dbReference type="ARBA" id="ARBA00023003"/>
    </source>
</evidence>
<dbReference type="InterPro" id="IPR035089">
    <property type="entry name" value="Phage_sheath_subtilisin"/>
</dbReference>
<evidence type="ECO:0000313" key="9">
    <source>
        <dbReference type="EMBL" id="QDH83596.1"/>
    </source>
</evidence>
<reference evidence="9 10" key="1">
    <citation type="submission" date="2019-06" db="EMBL/GenBank/DDBJ databases">
        <authorList>
            <person name="Kincaid V.D."/>
            <person name="Fuller A."/>
            <person name="Hodges K."/>
            <person name="Bansal M."/>
            <person name="Essig J."/>
            <person name="Johnson A."/>
        </authorList>
    </citation>
    <scope>NUCLEOTIDE SEQUENCE [LARGE SCALE GENOMIC DNA]</scope>
</reference>
<evidence type="ECO:0000256" key="2">
    <source>
        <dbReference type="ARBA" id="ARBA00022595"/>
    </source>
</evidence>
<dbReference type="InterPro" id="IPR052042">
    <property type="entry name" value="Tail_sheath_structural"/>
</dbReference>
<dbReference type="GeneID" id="56136071"/>
<keyword evidence="5" id="KW-1229">Viral tail sheath protein</keyword>
<feature type="domain" description="Tail sheath protein subtilisin-like" evidence="8">
    <location>
        <begin position="362"/>
        <end position="530"/>
    </location>
</feature>
<comment type="similarity">
    <text evidence="1">Belongs to the myoviridae tail sheath protein family.</text>
</comment>
<dbReference type="KEGG" id="vg:56136071"/>
<name>A0A514CT03_9CAUD</name>
<dbReference type="GO" id="GO:0099000">
    <property type="term" value="P:symbiont genome ejection through host cell envelope, contractile tail mechanism"/>
    <property type="evidence" value="ECO:0007669"/>
    <property type="project" value="UniProtKB-KW"/>
</dbReference>